<dbReference type="InterPro" id="IPR000315">
    <property type="entry name" value="Znf_B-box"/>
</dbReference>
<reference evidence="8" key="3">
    <citation type="submission" date="2025-09" db="UniProtKB">
        <authorList>
            <consortium name="Ensembl"/>
        </authorList>
    </citation>
    <scope>IDENTIFICATION</scope>
</reference>
<evidence type="ECO:0000256" key="2">
    <source>
        <dbReference type="ARBA" id="ARBA00022833"/>
    </source>
</evidence>
<dbReference type="Proteomes" id="UP000472265">
    <property type="component" value="Chromosome 1"/>
</dbReference>
<dbReference type="Ensembl" id="ENSSAUT00010041898.1">
    <property type="protein sequence ID" value="ENSSAUP00010039756.1"/>
    <property type="gene ID" value="ENSSAUG00010016725.1"/>
</dbReference>
<feature type="compositionally biased region" description="Basic and acidic residues" evidence="5">
    <location>
        <begin position="450"/>
        <end position="459"/>
    </location>
</feature>
<dbReference type="Pfam" id="PF00643">
    <property type="entry name" value="zf-B_box"/>
    <property type="match status" value="1"/>
</dbReference>
<dbReference type="GeneTree" id="ENSGT01030000234583"/>
<dbReference type="SMART" id="SM00336">
    <property type="entry name" value="BBOX"/>
    <property type="match status" value="1"/>
</dbReference>
<evidence type="ECO:0000256" key="3">
    <source>
        <dbReference type="PROSITE-ProRule" id="PRU00024"/>
    </source>
</evidence>
<feature type="region of interest" description="Disordered" evidence="5">
    <location>
        <begin position="448"/>
        <end position="525"/>
    </location>
</feature>
<evidence type="ECO:0000256" key="5">
    <source>
        <dbReference type="SAM" id="MobiDB-lite"/>
    </source>
</evidence>
<dbReference type="OrthoDB" id="9049620at2759"/>
<keyword evidence="1 3" id="KW-0479">Metal-binding</keyword>
<dbReference type="InterPro" id="IPR001870">
    <property type="entry name" value="B30.2/SPRY"/>
</dbReference>
<dbReference type="SMART" id="SM00449">
    <property type="entry name" value="SPRY"/>
    <property type="match status" value="1"/>
</dbReference>
<organism evidence="8 9">
    <name type="scientific">Sparus aurata</name>
    <name type="common">Gilthead sea bream</name>
    <dbReference type="NCBI Taxonomy" id="8175"/>
    <lineage>
        <taxon>Eukaryota</taxon>
        <taxon>Metazoa</taxon>
        <taxon>Chordata</taxon>
        <taxon>Craniata</taxon>
        <taxon>Vertebrata</taxon>
        <taxon>Euteleostomi</taxon>
        <taxon>Actinopterygii</taxon>
        <taxon>Neopterygii</taxon>
        <taxon>Teleostei</taxon>
        <taxon>Neoteleostei</taxon>
        <taxon>Acanthomorphata</taxon>
        <taxon>Eupercaria</taxon>
        <taxon>Spariformes</taxon>
        <taxon>Sparidae</taxon>
        <taxon>Sparus</taxon>
    </lineage>
</organism>
<feature type="compositionally biased region" description="Basic and acidic residues" evidence="5">
    <location>
        <begin position="468"/>
        <end position="486"/>
    </location>
</feature>
<dbReference type="SMART" id="SM00589">
    <property type="entry name" value="PRY"/>
    <property type="match status" value="1"/>
</dbReference>
<evidence type="ECO:0000313" key="8">
    <source>
        <dbReference type="Ensembl" id="ENSSAUP00010039756.1"/>
    </source>
</evidence>
<dbReference type="OMA" id="CCEEHEE"/>
<evidence type="ECO:0000259" key="6">
    <source>
        <dbReference type="PROSITE" id="PS50119"/>
    </source>
</evidence>
<feature type="compositionally biased region" description="Polar residues" evidence="5">
    <location>
        <begin position="516"/>
        <end position="525"/>
    </location>
</feature>
<keyword evidence="4" id="KW-0175">Coiled coil</keyword>
<gene>
    <name evidence="8" type="primary">LOC115591962</name>
</gene>
<dbReference type="PROSITE" id="PS50188">
    <property type="entry name" value="B302_SPRY"/>
    <property type="match status" value="1"/>
</dbReference>
<feature type="domain" description="B box-type" evidence="6">
    <location>
        <begin position="27"/>
        <end position="67"/>
    </location>
</feature>
<name>A0A671WM30_SPAAU</name>
<proteinExistence type="predicted"/>
<evidence type="ECO:0000313" key="9">
    <source>
        <dbReference type="Proteomes" id="UP000472265"/>
    </source>
</evidence>
<accession>A0A671WM30</accession>
<dbReference type="PRINTS" id="PR01407">
    <property type="entry name" value="BUTYPHLNCDUF"/>
</dbReference>
<keyword evidence="2" id="KW-0862">Zinc</keyword>
<dbReference type="Gene3D" id="2.60.120.920">
    <property type="match status" value="1"/>
</dbReference>
<dbReference type="AlphaFoldDB" id="A0A671WM30"/>
<dbReference type="SUPFAM" id="SSF49899">
    <property type="entry name" value="Concanavalin A-like lectins/glucanases"/>
    <property type="match status" value="1"/>
</dbReference>
<dbReference type="InterPro" id="IPR003879">
    <property type="entry name" value="Butyrophylin_SPRY"/>
</dbReference>
<evidence type="ECO:0000259" key="7">
    <source>
        <dbReference type="PROSITE" id="PS50188"/>
    </source>
</evidence>
<dbReference type="InterPro" id="IPR043136">
    <property type="entry name" value="B30.2/SPRY_sf"/>
</dbReference>
<dbReference type="GO" id="GO:0008270">
    <property type="term" value="F:zinc ion binding"/>
    <property type="evidence" value="ECO:0007669"/>
    <property type="project" value="UniProtKB-KW"/>
</dbReference>
<dbReference type="InterPro" id="IPR003877">
    <property type="entry name" value="SPRY_dom"/>
</dbReference>
<reference evidence="8" key="1">
    <citation type="submission" date="2021-04" db="EMBL/GenBank/DDBJ databases">
        <authorList>
            <consortium name="Wellcome Sanger Institute Data Sharing"/>
        </authorList>
    </citation>
    <scope>NUCLEOTIDE SEQUENCE [LARGE SCALE GENOMIC DNA]</scope>
</reference>
<keyword evidence="9" id="KW-1185">Reference proteome</keyword>
<dbReference type="SUPFAM" id="SSF57845">
    <property type="entry name" value="B-box zinc-binding domain"/>
    <property type="match status" value="1"/>
</dbReference>
<protein>
    <submittedName>
        <fullName evidence="8">Tripartite motif-containing protein 35-like</fullName>
    </submittedName>
</protein>
<dbReference type="InParanoid" id="A0A671WM30"/>
<dbReference type="RefSeq" id="XP_030290255.1">
    <property type="nucleotide sequence ID" value="XM_030434395.1"/>
</dbReference>
<dbReference type="InterPro" id="IPR050143">
    <property type="entry name" value="TRIM/RBCC"/>
</dbReference>
<dbReference type="GeneID" id="115591962"/>
<evidence type="ECO:0000256" key="1">
    <source>
        <dbReference type="ARBA" id="ARBA00022771"/>
    </source>
</evidence>
<dbReference type="PANTHER" id="PTHR24103">
    <property type="entry name" value="E3 UBIQUITIN-PROTEIN LIGASE TRIM"/>
    <property type="match status" value="1"/>
</dbReference>
<dbReference type="InterPro" id="IPR013320">
    <property type="entry name" value="ConA-like_dom_sf"/>
</dbReference>
<dbReference type="PROSITE" id="PS50119">
    <property type="entry name" value="ZF_BBOX"/>
    <property type="match status" value="1"/>
</dbReference>
<keyword evidence="1 3" id="KW-0863">Zinc-finger</keyword>
<dbReference type="Gene3D" id="3.30.160.60">
    <property type="entry name" value="Classic Zinc Finger"/>
    <property type="match status" value="1"/>
</dbReference>
<feature type="coiled-coil region" evidence="4">
    <location>
        <begin position="140"/>
        <end position="174"/>
    </location>
</feature>
<feature type="domain" description="B30.2/SPRY" evidence="7">
    <location>
        <begin position="216"/>
        <end position="413"/>
    </location>
</feature>
<dbReference type="Pfam" id="PF13765">
    <property type="entry name" value="PRY"/>
    <property type="match status" value="1"/>
</dbReference>
<evidence type="ECO:0000256" key="4">
    <source>
        <dbReference type="SAM" id="Coils"/>
    </source>
</evidence>
<sequence length="525" mass="59181">MSCQSFLPLSLTGVEAEGLALPPWSVDSPERCEEHGESLSLFCLDDLEPLCKQCAAVSHRGHRVYLLTEAATDCKEELRTSLNGLKMKMVHFETVTQTCEHASRHNQTEAGLTEEHMRREFESLHQFLREEEEARLLALRVQWEEKKRGAEERMDRMNQVIKSLEERIQLTEEELDAGGDGVEYLERYQDTMNSTWTDGREPQRACSPLIDVAKHLGNLQYAVWEKMKHIAPYTPVTLDPRTAGRPLSVSSELNMVHINRGASEDVAVPANPERFHPYSCILAREGFDSGVHCWDIEVGESNNWTAGVVAQSVSRRTAFEACPEAGLCCISLRDGEYQALTTPTQAIHLDNSHHLSRVRVKLDWDVGTLEFMDADTETHLFTFRQNFTDKMYPYFESVASCGGLAVLARKVNVTVGSDCVTDITEEDQMIKSESCAEGDINTVSTCSKSEMSEPRHLTENKNSTICSVKEEKATKHQRRATKDQLIKTKPTGNQKTKDNRPAAKKQSSKPKFSVNYHVSLNRALN</sequence>
<dbReference type="Pfam" id="PF00622">
    <property type="entry name" value="SPRY"/>
    <property type="match status" value="1"/>
</dbReference>
<reference evidence="8" key="2">
    <citation type="submission" date="2025-08" db="UniProtKB">
        <authorList>
            <consortium name="Ensembl"/>
        </authorList>
    </citation>
    <scope>IDENTIFICATION</scope>
</reference>
<dbReference type="InterPro" id="IPR006574">
    <property type="entry name" value="PRY"/>
</dbReference>